<dbReference type="Proteomes" id="UP000259030">
    <property type="component" value="Plasmid pDFI1"/>
</dbReference>
<evidence type="ECO:0000313" key="3">
    <source>
        <dbReference type="Proteomes" id="UP000259030"/>
    </source>
</evidence>
<evidence type="ECO:0000313" key="2">
    <source>
        <dbReference type="EMBL" id="ASN82700.1"/>
    </source>
</evidence>
<gene>
    <name evidence="2" type="ORF">DFI_16195</name>
</gene>
<keyword evidence="2" id="KW-0614">Plasmid</keyword>
<proteinExistence type="predicted"/>
<keyword evidence="3" id="KW-1185">Reference proteome</keyword>
<dbReference type="EMBL" id="CP021082">
    <property type="protein sequence ID" value="ASN82700.1"/>
    <property type="molecule type" value="Genomic_DNA"/>
</dbReference>
<protein>
    <submittedName>
        <fullName evidence="2">Uncharacterized protein</fullName>
    </submittedName>
</protein>
<keyword evidence="1" id="KW-1133">Transmembrane helix</keyword>
<dbReference type="KEGG" id="dfc:DFI_16195"/>
<sequence>MGELLGWALSSALLSFLVVLAVQSVNRGELSAAVVNRSLEWGGYLLLLIAGAIGMGEAGTPGGRVEAFSKARLGQGHLQGRIPLQQVVVPAVGGALLFALQALVFLG</sequence>
<keyword evidence="1" id="KW-0812">Transmembrane</keyword>
<dbReference type="AlphaFoldDB" id="A0A221T1E6"/>
<keyword evidence="1" id="KW-0472">Membrane</keyword>
<feature type="transmembrane region" description="Helical" evidence="1">
    <location>
        <begin position="43"/>
        <end position="63"/>
    </location>
</feature>
<accession>A0A221T1E6</accession>
<organism evidence="2 3">
    <name type="scientific">Deinococcus ficus</name>
    <dbReference type="NCBI Taxonomy" id="317577"/>
    <lineage>
        <taxon>Bacteria</taxon>
        <taxon>Thermotogati</taxon>
        <taxon>Deinococcota</taxon>
        <taxon>Deinococci</taxon>
        <taxon>Deinococcales</taxon>
        <taxon>Deinococcaceae</taxon>
        <taxon>Deinococcus</taxon>
    </lineage>
</organism>
<geneLocation type="plasmid" evidence="3">
    <name>pdfi1</name>
</geneLocation>
<name>A0A221T1E6_9DEIO</name>
<feature type="transmembrane region" description="Helical" evidence="1">
    <location>
        <begin position="84"/>
        <end position="106"/>
    </location>
</feature>
<reference evidence="2 3" key="1">
    <citation type="submission" date="2017-05" db="EMBL/GenBank/DDBJ databases">
        <title>The complete genome sequence of Deinococcus ficus isolated from the rhizosphere of the Ficus religiosa L. in Taiwan.</title>
        <authorList>
            <person name="Wu K.-M."/>
            <person name="Liao T.-L."/>
            <person name="Liu Y.-M."/>
            <person name="Young C.-C."/>
            <person name="Tsai S.-F."/>
        </authorList>
    </citation>
    <scope>NUCLEOTIDE SEQUENCE [LARGE SCALE GENOMIC DNA]</scope>
    <source>
        <strain evidence="2 3">CC-FR2-10</strain>
        <plasmid evidence="3">pdfi1</plasmid>
    </source>
</reference>
<evidence type="ECO:0000256" key="1">
    <source>
        <dbReference type="SAM" id="Phobius"/>
    </source>
</evidence>